<dbReference type="Gene3D" id="3.40.30.10">
    <property type="entry name" value="Glutaredoxin"/>
    <property type="match status" value="1"/>
</dbReference>
<reference evidence="6" key="1">
    <citation type="submission" date="2022-08" db="EMBL/GenBank/DDBJ databases">
        <authorList>
            <person name="Li F."/>
        </authorList>
    </citation>
    <scope>NUCLEOTIDE SEQUENCE</scope>
    <source>
        <strain evidence="6">MQZ15Z-1</strain>
    </source>
</reference>
<evidence type="ECO:0000256" key="3">
    <source>
        <dbReference type="ARBA" id="ARBA00023002"/>
    </source>
</evidence>
<dbReference type="PRINTS" id="PR00469">
    <property type="entry name" value="PNDRDTASEII"/>
</dbReference>
<feature type="domain" description="Cyclic nucleotide-binding" evidence="5">
    <location>
        <begin position="28"/>
        <end position="148"/>
    </location>
</feature>
<evidence type="ECO:0000313" key="7">
    <source>
        <dbReference type="Proteomes" id="UP001151088"/>
    </source>
</evidence>
<evidence type="ECO:0000256" key="2">
    <source>
        <dbReference type="ARBA" id="ARBA00022630"/>
    </source>
</evidence>
<dbReference type="InterPro" id="IPR018490">
    <property type="entry name" value="cNMP-bd_dom_sf"/>
</dbReference>
<dbReference type="InterPro" id="IPR023753">
    <property type="entry name" value="FAD/NAD-binding_dom"/>
</dbReference>
<dbReference type="PRINTS" id="PR00368">
    <property type="entry name" value="FADPNR"/>
</dbReference>
<dbReference type="Pfam" id="PF00027">
    <property type="entry name" value="cNMP_binding"/>
    <property type="match status" value="1"/>
</dbReference>
<dbReference type="Gene3D" id="3.50.50.60">
    <property type="entry name" value="FAD/NAD(P)-binding domain"/>
    <property type="match status" value="2"/>
</dbReference>
<keyword evidence="2" id="KW-0285">Flavoprotein</keyword>
<dbReference type="InterPro" id="IPR014710">
    <property type="entry name" value="RmlC-like_jellyroll"/>
</dbReference>
<keyword evidence="3" id="KW-0560">Oxidoreductase</keyword>
<dbReference type="AlphaFoldDB" id="A0A9X2PIF0"/>
<dbReference type="CDD" id="cd00038">
    <property type="entry name" value="CAP_ED"/>
    <property type="match status" value="1"/>
</dbReference>
<dbReference type="SMART" id="SM00100">
    <property type="entry name" value="cNMP"/>
    <property type="match status" value="1"/>
</dbReference>
<evidence type="ECO:0000313" key="6">
    <source>
        <dbReference type="EMBL" id="MCS0497686.1"/>
    </source>
</evidence>
<comment type="caution">
    <text evidence="6">The sequence shown here is derived from an EMBL/GenBank/DDBJ whole genome shotgun (WGS) entry which is preliminary data.</text>
</comment>
<dbReference type="InterPro" id="IPR036188">
    <property type="entry name" value="FAD/NAD-bd_sf"/>
</dbReference>
<dbReference type="PANTHER" id="PTHR48105">
    <property type="entry name" value="THIOREDOXIN REDUCTASE 1-RELATED-RELATED"/>
    <property type="match status" value="1"/>
</dbReference>
<evidence type="ECO:0000256" key="1">
    <source>
        <dbReference type="ARBA" id="ARBA00018719"/>
    </source>
</evidence>
<feature type="compositionally biased region" description="Basic and acidic residues" evidence="4">
    <location>
        <begin position="1"/>
        <end position="11"/>
    </location>
</feature>
<dbReference type="RefSeq" id="WP_258734838.1">
    <property type="nucleotide sequence ID" value="NZ_JANTHZ010000014.1"/>
</dbReference>
<evidence type="ECO:0000259" key="5">
    <source>
        <dbReference type="PROSITE" id="PS50042"/>
    </source>
</evidence>
<organism evidence="6 7">
    <name type="scientific">Ancylobacter mangrovi</name>
    <dbReference type="NCBI Taxonomy" id="2972472"/>
    <lineage>
        <taxon>Bacteria</taxon>
        <taxon>Pseudomonadati</taxon>
        <taxon>Pseudomonadota</taxon>
        <taxon>Alphaproteobacteria</taxon>
        <taxon>Hyphomicrobiales</taxon>
        <taxon>Xanthobacteraceae</taxon>
        <taxon>Ancylobacter</taxon>
    </lineage>
</organism>
<dbReference type="EMBL" id="JANTHZ010000014">
    <property type="protein sequence ID" value="MCS0497686.1"/>
    <property type="molecule type" value="Genomic_DNA"/>
</dbReference>
<accession>A0A9X2PIF0</accession>
<dbReference type="SUPFAM" id="SSF51905">
    <property type="entry name" value="FAD/NAD(P)-binding domain"/>
    <property type="match status" value="1"/>
</dbReference>
<dbReference type="InterPro" id="IPR050097">
    <property type="entry name" value="Ferredoxin-NADP_redctase_2"/>
</dbReference>
<dbReference type="Gene3D" id="2.60.120.10">
    <property type="entry name" value="Jelly Rolls"/>
    <property type="match status" value="1"/>
</dbReference>
<dbReference type="InterPro" id="IPR000595">
    <property type="entry name" value="cNMP-bd_dom"/>
</dbReference>
<sequence length="564" mass="59570">MNISPPDRRGPAGDGGMPTDPYDRPGQTFPKLPPAMVERISRYGEPASFDGGDYLFEVGDRGVDFFLILDGAVDILESDGRDGHVLIITHEPGEFTGELNHLTGRAVLVCARAARPTRVIRVTRDAFRRMVSAEPDIGEIILRAFILRRVGLIQHAEGGTVVLGSGHSASALRIQSFLTRNGYPHRVIDIDHDASAQQALESFHLGPGALPVVILSGEQVLEHPTNRALADALGITEELDPDHVYDVAVVGAGPAGLAAAVYAASEGLDTIVIEAVGPGGQAGSSSRIENYLGFPTGISGQALAGRAQVQAQKFGARLVVAKAATSLDCSGFPYRVSLDGTETIAARTIVVATGARYRRLDVPDLARFEGQGVHYAATSLEGRLCVDSEVVVVGGGNSAGQAAIFLSGKASHVHILVRGEGLTDTMSDYLVRRIVESSAITLHPRCEITALIGEECLEAVRWREHGGAETERQVSNLFQMIGAEPNSDWLSGCVALDDKGFVKTGYVHDDRVAVAQHATSIPGVFAVGDVRADSVKRVASSVGEGSVVVHAIHGWLASLAAAAR</sequence>
<feature type="region of interest" description="Disordered" evidence="4">
    <location>
        <begin position="1"/>
        <end position="29"/>
    </location>
</feature>
<dbReference type="GO" id="GO:0016491">
    <property type="term" value="F:oxidoreductase activity"/>
    <property type="evidence" value="ECO:0007669"/>
    <property type="project" value="UniProtKB-KW"/>
</dbReference>
<dbReference type="PROSITE" id="PS50042">
    <property type="entry name" value="CNMP_BINDING_3"/>
    <property type="match status" value="1"/>
</dbReference>
<gene>
    <name evidence="6" type="ORF">NVS89_21570</name>
</gene>
<proteinExistence type="predicted"/>
<protein>
    <recommendedName>
        <fullName evidence="1">Thioredoxin reductase</fullName>
    </recommendedName>
</protein>
<dbReference type="Proteomes" id="UP001151088">
    <property type="component" value="Unassembled WGS sequence"/>
</dbReference>
<dbReference type="Pfam" id="PF07992">
    <property type="entry name" value="Pyr_redox_2"/>
    <property type="match status" value="1"/>
</dbReference>
<dbReference type="SUPFAM" id="SSF51206">
    <property type="entry name" value="cAMP-binding domain-like"/>
    <property type="match status" value="1"/>
</dbReference>
<keyword evidence="7" id="KW-1185">Reference proteome</keyword>
<name>A0A9X2PIF0_9HYPH</name>
<evidence type="ECO:0000256" key="4">
    <source>
        <dbReference type="SAM" id="MobiDB-lite"/>
    </source>
</evidence>